<feature type="compositionally biased region" description="Low complexity" evidence="5">
    <location>
        <begin position="1300"/>
        <end position="1312"/>
    </location>
</feature>
<feature type="coiled-coil region" evidence="4">
    <location>
        <begin position="761"/>
        <end position="795"/>
    </location>
</feature>
<evidence type="ECO:0000313" key="9">
    <source>
        <dbReference type="EMBL" id="AKQ08209.1"/>
    </source>
</evidence>
<dbReference type="GO" id="GO:0042742">
    <property type="term" value="P:defense response to bacterium"/>
    <property type="evidence" value="ECO:0007669"/>
    <property type="project" value="UniProtKB-KW"/>
</dbReference>
<evidence type="ECO:0000256" key="1">
    <source>
        <dbReference type="ARBA" id="ARBA00022465"/>
    </source>
</evidence>
<dbReference type="InterPro" id="IPR016047">
    <property type="entry name" value="M23ase_b-sheet_dom"/>
</dbReference>
<dbReference type="PANTHER" id="PTHR21666">
    <property type="entry name" value="PEPTIDASE-RELATED"/>
    <property type="match status" value="1"/>
</dbReference>
<evidence type="ECO:0000259" key="8">
    <source>
        <dbReference type="Pfam" id="PF10145"/>
    </source>
</evidence>
<dbReference type="NCBIfam" id="TIGR01760">
    <property type="entry name" value="tape_meas_TP901"/>
    <property type="match status" value="1"/>
</dbReference>
<keyword evidence="1" id="KW-1188">Viral release from host cell</keyword>
<evidence type="ECO:0000256" key="2">
    <source>
        <dbReference type="ARBA" id="ARBA00022529"/>
    </source>
</evidence>
<evidence type="ECO:0000256" key="5">
    <source>
        <dbReference type="SAM" id="MobiDB-lite"/>
    </source>
</evidence>
<dbReference type="InterPro" id="IPR010090">
    <property type="entry name" value="Phage_tape_meas"/>
</dbReference>
<dbReference type="InterPro" id="IPR011055">
    <property type="entry name" value="Dup_hybrid_motif"/>
</dbReference>
<accession>A0A1D6X855</accession>
<keyword evidence="1" id="KW-1245">Viral tail assembly</keyword>
<feature type="coiled-coil region" evidence="4">
    <location>
        <begin position="1023"/>
        <end position="1062"/>
    </location>
</feature>
<dbReference type="InterPro" id="IPR050570">
    <property type="entry name" value="Cell_wall_metabolism_enzyme"/>
</dbReference>
<dbReference type="PANTHER" id="PTHR21666:SF270">
    <property type="entry name" value="MUREIN HYDROLASE ACTIVATOR ENVC"/>
    <property type="match status" value="1"/>
</dbReference>
<keyword evidence="6" id="KW-0812">Transmembrane</keyword>
<dbReference type="Pfam" id="PF01551">
    <property type="entry name" value="Peptidase_M23"/>
    <property type="match status" value="1"/>
</dbReference>
<name>A0A1D6X855_9CAUD</name>
<feature type="coiled-coil region" evidence="4">
    <location>
        <begin position="150"/>
        <end position="185"/>
    </location>
</feature>
<dbReference type="GO" id="GO:0031640">
    <property type="term" value="P:killing of cells of another organism"/>
    <property type="evidence" value="ECO:0007669"/>
    <property type="project" value="UniProtKB-KW"/>
</dbReference>
<feature type="region of interest" description="Disordered" evidence="5">
    <location>
        <begin position="1282"/>
        <end position="1317"/>
    </location>
</feature>
<feature type="domain" description="Phage tail tape measure protein" evidence="8">
    <location>
        <begin position="372"/>
        <end position="568"/>
    </location>
</feature>
<dbReference type="Proteomes" id="UP000224963">
    <property type="component" value="Segment"/>
</dbReference>
<dbReference type="Gene3D" id="2.70.70.10">
    <property type="entry name" value="Glucose Permease (Domain IIA)"/>
    <property type="match status" value="1"/>
</dbReference>
<sequence>MQENSRVGIRFEVNTKELQEMNKAIQTIEKFNQASMKMSQSMNQTATAGAKNAQVIRNMSQEVDKIKSSTSAAGTSIENAKKSISAMEQATQKLTSQLKGYGRDVKVMVDSNGKMAATFKDVNGNIVKMKGELDSANGRFVNFSNSIQTTNNHLKQLAQAEKAAAQEQKKMAQEAAKAAQEMKKNEQYAESLTRAYNKLHQGVDLSNVLRMNNGQFDVYNNAIKGNSEIVRANIDRHGKFTQTLRDQQGALTTINGYYNQSHGRLIQYSEAVSSGNNKVAKSMRDAEQETKKGTNAMSEWANQTRIAFERMIQWTAVTTVFFQVVNGLKSIGSTIVEVDHQMTNLKRVMGEDQFMGATDSAAGFDRMLRTATSTAQELGVTVVGVLESMNEFARQGFDENTINYLSRMSTVFSKVADIDMSTSASYLTSAMKIFNLEAEQSIQIVDQLNQVDNDYAVSSDDLAQSLARAGGTANAFGVSLEQVLGHTVAIGEATRESGAIVGNSLKTIYSRITTVDSAISGLKAVGVDVFDNITKDSRNVNDILGDLAGKWGGLSKSQRENLGVTIAGRHQLSRFMVLMDRWPQAIKATDTAYHAAGSGMREYDKYMQSIDANMNLAIAAFQKLAISLGEAGIGAAMVAALKGVTMFTEGITFTVDKLGAVSFAIPAVVAALGFLGVAYANSARAAQTAGTALAVPMNRAGQAINNLAASMGASTTVAAGMGGAVSKLTTGLRTLAMVTIANPFFWVTAAVVGITSLIGGMSQAKQEVESMAESARNAEYEFDQLNKRIEESKDGANMQYDLNKLDGMRDKLKEVADGAKFTEAAFQNQKAALDNSAMSSINLGFKFTELKDNLMAKWNDTDSWFERLPSDLKKTAAELGVTYEKGMTFNEFIAQLDEKSIRATDSYNKLNEKIKQGGKPEGILEAAKAMNDLADNTEEAFSAFSKIAGFKDEMIASLKEQMTYISLMSKVPQEQRSALEDSGLKEAIGSVADRLKLGKDAADGMYNGNQKIIDQAGANINAYENVKKAVEDYTKAGNEKERQDAENRFNESRNIIKSINDRRVEADKALENADIFKTAESVKRDELGRSIEQMRITGLISSDLANELKQKIGYEVPQAFRDMGQGVNETQGKMQESAGQTSSRFETEYQKIQRILNGTAGTSEGMGQRIGGVDANLRTSAFENEQTYGRTNFSMQQNMNQTAGTSENAGGRVQGANSGMQGSINSTSNVFGIQLGGMGTNYNTFGQTSTNTAGTVGGSNSNIDRSTSGMSTNVQGYLKGVQNSNSDTGKSFGTMANDASSGSSSVHSSAKSGLGGAKGEADGLSKALDGLKSAWNGLKNLGSIALNFATGGLIGGGGAEGIRDLSTKVNKTKDFVKSGGGTASGVFSGLPITSQFGYRTDPFTGATAGHNGMDFAAPTGTPVRATTGGIVIKSGFGAYGSGYGGYGNVVAIQDMAGFVHIYGHNSGVNVPEGSFVGAGTVIASSGSTGRSTGPHIHYEVRRGGSAISPRPWVGGGNEGTRDLRKYHTGGIVDGSIVDDKFRRNNEVDTRLLKGEMVLTQSQQKNLFNMMKTPLEGDRKLKFHVGGVVGGMGGGNDWRRLAYDDSFEENDRTDPNRGKTGYVQTEDGSWVPSSFWDTPAPKIAATNVSPKRTTAYDKIYGSWSGSDYKATSNQFVTNNFYQGEYRDRVSSASYVKDIGAYSVNDMLWLMSNSIRGAANSEEDKKDYNKQIIDLLKQTNNVDYASRAFDNANLFLPEGVKELAKQDMLAAVRQNEVDAYADRTKKWLDDLISKMPKVNEQVTKFVDLHRSLNEENARYKEETFVNDFVNSNMQALGFTEKPTQLEALEEKMKAIQDRSKNLLEQNAKIKYNTNSLENAAQLAQYQKEFSAINDRLYQDRSYGKLMGYSEEQINNSTKELENQWKEAYARWEDLYNSIEGNKQIMSDNEKVLGSLSEQYKKLQEQMEETKKKTEIMEKIKDKVNAIFDWNASSLITEKTDEFGNVVRDVEGTVRAVLDVQKAINEVTKDIYDNIDKTVQEMITEIMTSQLPDLSKVFEQKGDYSGIEQGINGAIEKIKPTWNETLDYMAGSMTQMFNGQQWANVIGNWTNNMGQALNNFAPIMAGIFTQTSEVIAKTMTELPQMVNTAIQNITVGLFNTVIGILNHMVGLVNQIIPATQRIPAFEEMKYAKPTYTQNNQTNNEVQTHKADTNVYRNVTYVVQTGVAIASESELKEFAMVLKKMMDEEEERGN</sequence>
<feature type="compositionally biased region" description="Polar residues" evidence="5">
    <location>
        <begin position="1282"/>
        <end position="1291"/>
    </location>
</feature>
<protein>
    <submittedName>
        <fullName evidence="9">Tail tape measure protein</fullName>
    </submittedName>
</protein>
<feature type="transmembrane region" description="Helical" evidence="6">
    <location>
        <begin position="735"/>
        <end position="761"/>
    </location>
</feature>
<keyword evidence="6" id="KW-1133">Transmembrane helix</keyword>
<keyword evidence="3" id="KW-0081">Bacteriolytic enzyme</keyword>
<keyword evidence="2" id="KW-0929">Antimicrobial</keyword>
<feature type="transmembrane region" description="Helical" evidence="6">
    <location>
        <begin position="658"/>
        <end position="680"/>
    </location>
</feature>
<dbReference type="CDD" id="cd12797">
    <property type="entry name" value="M23_peptidase"/>
    <property type="match status" value="1"/>
</dbReference>
<keyword evidence="6" id="KW-0472">Membrane</keyword>
<evidence type="ECO:0000259" key="7">
    <source>
        <dbReference type="Pfam" id="PF01551"/>
    </source>
</evidence>
<dbReference type="EMBL" id="KT070866">
    <property type="protein sequence ID" value="AKQ08209.1"/>
    <property type="molecule type" value="Genomic_DNA"/>
</dbReference>
<evidence type="ECO:0000313" key="10">
    <source>
        <dbReference type="Proteomes" id="UP000224963"/>
    </source>
</evidence>
<keyword evidence="10" id="KW-1185">Reference proteome</keyword>
<feature type="coiled-coil region" evidence="4">
    <location>
        <begin position="1943"/>
        <end position="1980"/>
    </location>
</feature>
<keyword evidence="4" id="KW-0175">Coiled coil</keyword>
<feature type="domain" description="M23ase beta-sheet core" evidence="7">
    <location>
        <begin position="1409"/>
        <end position="1509"/>
    </location>
</feature>
<dbReference type="GO" id="GO:0098003">
    <property type="term" value="P:viral tail assembly"/>
    <property type="evidence" value="ECO:0007669"/>
    <property type="project" value="UniProtKB-KW"/>
</dbReference>
<dbReference type="SUPFAM" id="SSF51261">
    <property type="entry name" value="Duplicated hybrid motif"/>
    <property type="match status" value="1"/>
</dbReference>
<organism evidence="9 10">
    <name type="scientific">Bacillus phage PBC4</name>
    <dbReference type="NCBI Taxonomy" id="1675028"/>
    <lineage>
        <taxon>Viruses</taxon>
        <taxon>Duplodnaviria</taxon>
        <taxon>Heunggongvirae</taxon>
        <taxon>Uroviricota</taxon>
        <taxon>Caudoviricetes</taxon>
        <taxon>Sejongvirinae</taxon>
        <taxon>Yihwangvirus</taxon>
        <taxon>Yihwangvirus PBC4</taxon>
    </lineage>
</organism>
<evidence type="ECO:0000256" key="6">
    <source>
        <dbReference type="SAM" id="Phobius"/>
    </source>
</evidence>
<gene>
    <name evidence="9" type="ORF">PBC4_017</name>
</gene>
<evidence type="ECO:0000256" key="4">
    <source>
        <dbReference type="SAM" id="Coils"/>
    </source>
</evidence>
<dbReference type="Pfam" id="PF10145">
    <property type="entry name" value="PhageMin_Tail"/>
    <property type="match status" value="1"/>
</dbReference>
<evidence type="ECO:0000256" key="3">
    <source>
        <dbReference type="ARBA" id="ARBA00022638"/>
    </source>
</evidence>
<proteinExistence type="predicted"/>
<dbReference type="GO" id="GO:0004222">
    <property type="term" value="F:metalloendopeptidase activity"/>
    <property type="evidence" value="ECO:0007669"/>
    <property type="project" value="TreeGrafter"/>
</dbReference>
<reference evidence="9 10" key="1">
    <citation type="journal article" date="2016" name="FEMS Microbiol. Lett.">
        <title>Characterization of LysPBC4, a novel Bacillus cereus-specific endolysin of bacteriophage PBC4.</title>
        <authorList>
            <person name="Na H."/>
            <person name="Kong M."/>
            <person name="Ryu S."/>
        </authorList>
    </citation>
    <scope>NUCLEOTIDE SEQUENCE [LARGE SCALE GENOMIC DNA]</scope>
</reference>